<organism evidence="8 9">
    <name type="scientific">Bombardia bombarda</name>
    <dbReference type="NCBI Taxonomy" id="252184"/>
    <lineage>
        <taxon>Eukaryota</taxon>
        <taxon>Fungi</taxon>
        <taxon>Dikarya</taxon>
        <taxon>Ascomycota</taxon>
        <taxon>Pezizomycotina</taxon>
        <taxon>Sordariomycetes</taxon>
        <taxon>Sordariomycetidae</taxon>
        <taxon>Sordariales</taxon>
        <taxon>Lasiosphaeriaceae</taxon>
        <taxon>Bombardia</taxon>
    </lineage>
</organism>
<dbReference type="InterPro" id="IPR051089">
    <property type="entry name" value="prtT"/>
</dbReference>
<evidence type="ECO:0000256" key="3">
    <source>
        <dbReference type="ARBA" id="ARBA00023125"/>
    </source>
</evidence>
<dbReference type="PROSITE" id="PS50048">
    <property type="entry name" value="ZN2_CY6_FUNGAL_2"/>
    <property type="match status" value="1"/>
</dbReference>
<dbReference type="InterPro" id="IPR001138">
    <property type="entry name" value="Zn2Cys6_DnaBD"/>
</dbReference>
<dbReference type="Gene3D" id="4.10.240.10">
    <property type="entry name" value="Zn(2)-C6 fungal-type DNA-binding domain"/>
    <property type="match status" value="1"/>
</dbReference>
<evidence type="ECO:0000313" key="8">
    <source>
        <dbReference type="EMBL" id="KAK0634547.1"/>
    </source>
</evidence>
<sequence length="654" mass="71530">MDVGAPAPYGQACASCSRSKTKCIIRATATGRPCERCHRKSLECRPAVAVRRRNPAKTPISSRTREARLEAKLDGLISLMSARAPSIGDDSIGVGTSTRTASTASLDHTPPAFIPYNRQPEEASLPMDHLSGDNHHIPSPVFSTTAAAAAPASLLYEPCPSEAEEHLANFRLNKLKYFPFVWIPATTSAAQLKQEKPFLWLCVMYAGSKSTAQQKMLAKVIRQTIAQEMVVASTANMDILLGTLAFIAWSNYQVASKPCLTVFSQLAVSMVFELGLAKSETKPETTTQPPNYPCGTLRYARPRTPRTMEERRAVLGCFLATSMISSFLQKTDALRWTPHMDECLEVLEERKECPNDRTLVEQVRLQLIVERISIRTNSHEGGLDLTEPASPSLEGLYSRLQRLSIRLLADFQDNEIVLLHLHSACVEAALSSKSSLLTAQEEVTPQGQKCLKRCLGSIKAWFDIFFAMSPAAYADVSLSICAQLVCCLTTLFRIKTLTVDYSTWGEGKSAIWETVDDPIVVLDRVISNTEQVATLAGLDNSRHISASYNGDEYGGGGGVEEDIFSKVAQMLRSLRGGWEARLRPPQPQPQSQGGGMGPVGGLAAAVGVGDDAPPQSNNMDDIDMSLFDSFGMELFDNDWWFTNAAMQAASYQNT</sequence>
<evidence type="ECO:0000256" key="5">
    <source>
        <dbReference type="ARBA" id="ARBA00023242"/>
    </source>
</evidence>
<keyword evidence="3" id="KW-0238">DNA-binding</keyword>
<dbReference type="GO" id="GO:0005634">
    <property type="term" value="C:nucleus"/>
    <property type="evidence" value="ECO:0007669"/>
    <property type="project" value="UniProtKB-SubCell"/>
</dbReference>
<dbReference type="EMBL" id="JAULSR010000001">
    <property type="protein sequence ID" value="KAK0634547.1"/>
    <property type="molecule type" value="Genomic_DNA"/>
</dbReference>
<feature type="domain" description="Zn(2)-C6 fungal-type" evidence="7">
    <location>
        <begin position="12"/>
        <end position="44"/>
    </location>
</feature>
<dbReference type="PROSITE" id="PS00463">
    <property type="entry name" value="ZN2_CY6_FUNGAL_1"/>
    <property type="match status" value="1"/>
</dbReference>
<keyword evidence="9" id="KW-1185">Reference proteome</keyword>
<proteinExistence type="predicted"/>
<evidence type="ECO:0000259" key="7">
    <source>
        <dbReference type="PROSITE" id="PS50048"/>
    </source>
</evidence>
<evidence type="ECO:0000313" key="9">
    <source>
        <dbReference type="Proteomes" id="UP001174934"/>
    </source>
</evidence>
<dbReference type="AlphaFoldDB" id="A0AA39XIB3"/>
<dbReference type="GO" id="GO:0008270">
    <property type="term" value="F:zinc ion binding"/>
    <property type="evidence" value="ECO:0007669"/>
    <property type="project" value="InterPro"/>
</dbReference>
<evidence type="ECO:0000256" key="1">
    <source>
        <dbReference type="ARBA" id="ARBA00004123"/>
    </source>
</evidence>
<gene>
    <name evidence="8" type="ORF">B0T17DRAFT_513611</name>
</gene>
<dbReference type="InterPro" id="IPR036864">
    <property type="entry name" value="Zn2-C6_fun-type_DNA-bd_sf"/>
</dbReference>
<comment type="caution">
    <text evidence="8">The sequence shown here is derived from an EMBL/GenBank/DDBJ whole genome shotgun (WGS) entry which is preliminary data.</text>
</comment>
<dbReference type="PANTHER" id="PTHR31845:SF32">
    <property type="entry name" value="MISCELLANEOUS ZN(II)2CYS6 TRANSCRIPTION FACTOR (EUROFUNG)-RELATED"/>
    <property type="match status" value="1"/>
</dbReference>
<dbReference type="CDD" id="cd00067">
    <property type="entry name" value="GAL4"/>
    <property type="match status" value="1"/>
</dbReference>
<keyword evidence="5" id="KW-0539">Nucleus</keyword>
<evidence type="ECO:0000256" key="4">
    <source>
        <dbReference type="ARBA" id="ARBA00023163"/>
    </source>
</evidence>
<name>A0AA39XIB3_9PEZI</name>
<feature type="compositionally biased region" description="Low complexity" evidence="6">
    <location>
        <begin position="601"/>
        <end position="614"/>
    </location>
</feature>
<comment type="subcellular location">
    <subcellularLocation>
        <location evidence="1">Nucleus</location>
    </subcellularLocation>
</comment>
<keyword evidence="4" id="KW-0804">Transcription</keyword>
<dbReference type="GO" id="GO:0000981">
    <property type="term" value="F:DNA-binding transcription factor activity, RNA polymerase II-specific"/>
    <property type="evidence" value="ECO:0007669"/>
    <property type="project" value="InterPro"/>
</dbReference>
<dbReference type="GO" id="GO:0000976">
    <property type="term" value="F:transcription cis-regulatory region binding"/>
    <property type="evidence" value="ECO:0007669"/>
    <property type="project" value="TreeGrafter"/>
</dbReference>
<protein>
    <recommendedName>
        <fullName evidence="7">Zn(2)-C6 fungal-type domain-containing protein</fullName>
    </recommendedName>
</protein>
<accession>A0AA39XIB3</accession>
<keyword evidence="2" id="KW-0805">Transcription regulation</keyword>
<evidence type="ECO:0000256" key="6">
    <source>
        <dbReference type="SAM" id="MobiDB-lite"/>
    </source>
</evidence>
<dbReference type="Proteomes" id="UP001174934">
    <property type="component" value="Unassembled WGS sequence"/>
</dbReference>
<feature type="region of interest" description="Disordered" evidence="6">
    <location>
        <begin position="580"/>
        <end position="615"/>
    </location>
</feature>
<dbReference type="PANTHER" id="PTHR31845">
    <property type="entry name" value="FINGER DOMAIN PROTEIN, PUTATIVE-RELATED"/>
    <property type="match status" value="1"/>
</dbReference>
<reference evidence="8" key="1">
    <citation type="submission" date="2023-06" db="EMBL/GenBank/DDBJ databases">
        <title>Genome-scale phylogeny and comparative genomics of the fungal order Sordariales.</title>
        <authorList>
            <consortium name="Lawrence Berkeley National Laboratory"/>
            <person name="Hensen N."/>
            <person name="Bonometti L."/>
            <person name="Westerberg I."/>
            <person name="Brannstrom I.O."/>
            <person name="Guillou S."/>
            <person name="Cros-Aarteil S."/>
            <person name="Calhoun S."/>
            <person name="Haridas S."/>
            <person name="Kuo A."/>
            <person name="Mondo S."/>
            <person name="Pangilinan J."/>
            <person name="Riley R."/>
            <person name="LaButti K."/>
            <person name="Andreopoulos B."/>
            <person name="Lipzen A."/>
            <person name="Chen C."/>
            <person name="Yanf M."/>
            <person name="Daum C."/>
            <person name="Ng V."/>
            <person name="Clum A."/>
            <person name="Steindorff A."/>
            <person name="Ohm R."/>
            <person name="Martin F."/>
            <person name="Silar P."/>
            <person name="Natvig D."/>
            <person name="Lalanne C."/>
            <person name="Gautier V."/>
            <person name="Ament-velasquez S.L."/>
            <person name="Kruys A."/>
            <person name="Hutchinson M.I."/>
            <person name="Powell A.J."/>
            <person name="Barry K."/>
            <person name="Miller A.N."/>
            <person name="Grigoriev I.V."/>
            <person name="Debuchy R."/>
            <person name="Gladieux P."/>
            <person name="Thoren M.H."/>
            <person name="Johannesson H."/>
        </authorList>
    </citation>
    <scope>NUCLEOTIDE SEQUENCE</scope>
    <source>
        <strain evidence="8">SMH3391-2</strain>
    </source>
</reference>
<evidence type="ECO:0000256" key="2">
    <source>
        <dbReference type="ARBA" id="ARBA00023015"/>
    </source>
</evidence>
<dbReference type="SUPFAM" id="SSF57701">
    <property type="entry name" value="Zn2/Cys6 DNA-binding domain"/>
    <property type="match status" value="1"/>
</dbReference>